<name>A0ABM1LD12_GEKJA</name>
<sequence length="739" mass="84212">MARPIIAPVSVNATAPETFAVLDQRMRVVEEQTSTLLKDVEALGAKGYSVEFFPPKPSERSDDRPSIAPICARVAFVGENETLWKNCKRLVGRMCRLESVVQTLKLNVFRLQTEKELNPQHAANLEQRLDTIQEEHLQELKVLQAEGRTLRQQLSDAREEAETARERTERLSAALEMATATKRDVAIAAEELRATKIKTNHSLQELREQLSKESSLRKSLEESQAVLLYRVQDMEQTVEKERKQVHLLQQDCSALRQDIEAAQERLRKEEGRAVQLEQWLFLLGSVPESRENTISKLSEEEKAAQLSFSREHEENLKLRSEITALQEMGGKVQALNEQLNQQCAELRETLRSVTVENAKLTSDHQAALKAEQDRINRKLQEQDLLLDAARASITGELQNLQKEKAELQKGMEALRAEHADCKRKAGEVAETMAAQKELLEAAVTRLQSELGAALQGRDSLLKEKERLAEEMQRTVREISQENNRLEAELTGNKLQIGPLKERLSALEEENQKLAEREADLEHYLHAQQQVEQVLAKLTNDNSELAYEKGKLQVKVQQLEQELQPLVDARAESSRLRKLNVALETKYNQVNAELGSFRMSMEKMQAHLKQTQSALSCREEEYFLTVKSRDEALRDNEEIKKLMSASEERGKRKVTALQRKLEEAKGDNRKVTTLLENVVASHKKMEKALEKAQTELGRKDSEIIGLRKDRIQGQQRIQKLEAELEQCQSQLGLEPQHGIK</sequence>
<accession>A0ABM1LD12</accession>
<dbReference type="PANTHER" id="PTHR35352">
    <property type="entry name" value="COILED-COIL DOMAIN-CONTAINING PROTEIN 150"/>
    <property type="match status" value="1"/>
</dbReference>
<dbReference type="GeneID" id="107124860"/>
<gene>
    <name evidence="3" type="primary">CCDC150</name>
</gene>
<feature type="coiled-coil region" evidence="1">
    <location>
        <begin position="628"/>
        <end position="729"/>
    </location>
</feature>
<evidence type="ECO:0000313" key="3">
    <source>
        <dbReference type="RefSeq" id="XP_015283849.1"/>
    </source>
</evidence>
<keyword evidence="1" id="KW-0175">Coiled coil</keyword>
<dbReference type="Proteomes" id="UP000694871">
    <property type="component" value="Unplaced"/>
</dbReference>
<organism evidence="2 3">
    <name type="scientific">Gekko japonicus</name>
    <name type="common">Schlegel's Japanese gecko</name>
    <dbReference type="NCBI Taxonomy" id="146911"/>
    <lineage>
        <taxon>Eukaryota</taxon>
        <taxon>Metazoa</taxon>
        <taxon>Chordata</taxon>
        <taxon>Craniata</taxon>
        <taxon>Vertebrata</taxon>
        <taxon>Euteleostomi</taxon>
        <taxon>Lepidosauria</taxon>
        <taxon>Squamata</taxon>
        <taxon>Bifurcata</taxon>
        <taxon>Gekkota</taxon>
        <taxon>Gekkonidae</taxon>
        <taxon>Gekkoninae</taxon>
        <taxon>Gekko</taxon>
    </lineage>
</organism>
<dbReference type="PANTHER" id="PTHR35352:SF1">
    <property type="entry name" value="COILED-COIL DOMAIN-CONTAINING PROTEIN 150"/>
    <property type="match status" value="1"/>
</dbReference>
<reference evidence="3" key="1">
    <citation type="submission" date="2025-08" db="UniProtKB">
        <authorList>
            <consortium name="RefSeq"/>
        </authorList>
    </citation>
    <scope>IDENTIFICATION</scope>
</reference>
<feature type="coiled-coil region" evidence="1">
    <location>
        <begin position="133"/>
        <end position="279"/>
    </location>
</feature>
<keyword evidence="2" id="KW-1185">Reference proteome</keyword>
<evidence type="ECO:0000313" key="2">
    <source>
        <dbReference type="Proteomes" id="UP000694871"/>
    </source>
</evidence>
<feature type="non-terminal residue" evidence="3">
    <location>
        <position position="739"/>
    </location>
</feature>
<dbReference type="InterPro" id="IPR038807">
    <property type="entry name" value="CCDC150"/>
</dbReference>
<proteinExistence type="predicted"/>
<protein>
    <submittedName>
        <fullName evidence="3">Coiled-coil domain-containing protein 150</fullName>
    </submittedName>
</protein>
<dbReference type="RefSeq" id="XP_015283849.1">
    <property type="nucleotide sequence ID" value="XM_015428363.1"/>
</dbReference>
<feature type="coiled-coil region" evidence="1">
    <location>
        <begin position="325"/>
        <end position="363"/>
    </location>
</feature>
<feature type="coiled-coil region" evidence="1">
    <location>
        <begin position="390"/>
        <end position="561"/>
    </location>
</feature>
<evidence type="ECO:0000256" key="1">
    <source>
        <dbReference type="SAM" id="Coils"/>
    </source>
</evidence>